<accession>A0A2R5HII2</accession>
<sequence>MMNKKERRAVLSLVIDLIFAAVAMVAGGWYIFTGDFLLALKLIEYPFWGIVYFSIQVLKEKEGKTPLMIVILASLFLVVGYTIFAVYELTQLRTTAGGLLILGIRIAVVSYLVKEMRKTIAKS</sequence>
<reference evidence="2 3" key="1">
    <citation type="journal article" date="2018" name="Genome Announc.">
        <title>Draft Genome Sequence of Lactococcus sp. Strain NtB2 (JCM 32569), Isolated from the Gut of the Higher Termite Nasutitermes takasagoensis.</title>
        <authorList>
            <person name="Noda S."/>
            <person name="Aihara C."/>
            <person name="Yuki M."/>
            <person name="Ohkuma M."/>
        </authorList>
    </citation>
    <scope>NUCLEOTIDE SEQUENCE [LARGE SCALE GENOMIC DNA]</scope>
    <source>
        <strain evidence="2 3">NtB2</strain>
    </source>
</reference>
<dbReference type="EMBL" id="BFFO01000001">
    <property type="protein sequence ID" value="GBG96138.1"/>
    <property type="molecule type" value="Genomic_DNA"/>
</dbReference>
<keyword evidence="1" id="KW-1133">Transmembrane helix</keyword>
<dbReference type="AlphaFoldDB" id="A0A2R5HII2"/>
<feature type="transmembrane region" description="Helical" evidence="1">
    <location>
        <begin position="93"/>
        <end position="113"/>
    </location>
</feature>
<dbReference type="Proteomes" id="UP000245021">
    <property type="component" value="Unassembled WGS sequence"/>
</dbReference>
<dbReference type="RefSeq" id="WP_109245114.1">
    <property type="nucleotide sequence ID" value="NZ_BFFO01000001.1"/>
</dbReference>
<protein>
    <submittedName>
        <fullName evidence="2">Uncharacterized protein</fullName>
    </submittedName>
</protein>
<keyword evidence="1" id="KW-0812">Transmembrane</keyword>
<feature type="transmembrane region" description="Helical" evidence="1">
    <location>
        <begin position="38"/>
        <end position="55"/>
    </location>
</feature>
<evidence type="ECO:0000313" key="3">
    <source>
        <dbReference type="Proteomes" id="UP000245021"/>
    </source>
</evidence>
<keyword evidence="3" id="KW-1185">Reference proteome</keyword>
<proteinExistence type="predicted"/>
<evidence type="ECO:0000256" key="1">
    <source>
        <dbReference type="SAM" id="Phobius"/>
    </source>
</evidence>
<feature type="transmembrane region" description="Helical" evidence="1">
    <location>
        <begin position="9"/>
        <end position="32"/>
    </location>
</feature>
<feature type="transmembrane region" description="Helical" evidence="1">
    <location>
        <begin position="67"/>
        <end position="87"/>
    </location>
</feature>
<evidence type="ECO:0000313" key="2">
    <source>
        <dbReference type="EMBL" id="GBG96138.1"/>
    </source>
</evidence>
<name>A0A2R5HII2_9LACT</name>
<keyword evidence="1" id="KW-0472">Membrane</keyword>
<gene>
    <name evidence="2" type="ORF">NtB2_00243</name>
</gene>
<comment type="caution">
    <text evidence="2">The sequence shown here is derived from an EMBL/GenBank/DDBJ whole genome shotgun (WGS) entry which is preliminary data.</text>
</comment>
<organism evidence="2 3">
    <name type="scientific">Lactococcus termiticola</name>
    <dbReference type="NCBI Taxonomy" id="2169526"/>
    <lineage>
        <taxon>Bacteria</taxon>
        <taxon>Bacillati</taxon>
        <taxon>Bacillota</taxon>
        <taxon>Bacilli</taxon>
        <taxon>Lactobacillales</taxon>
        <taxon>Streptococcaceae</taxon>
        <taxon>Lactococcus</taxon>
    </lineage>
</organism>